<accession>A0ABU8RU97</accession>
<gene>
    <name evidence="1" type="ORF">WG901_08540</name>
</gene>
<evidence type="ECO:0000313" key="2">
    <source>
        <dbReference type="Proteomes" id="UP001361239"/>
    </source>
</evidence>
<keyword evidence="2" id="KW-1185">Reference proteome</keyword>
<organism evidence="1 2">
    <name type="scientific">Novosphingobium anseongense</name>
    <dbReference type="NCBI Taxonomy" id="3133436"/>
    <lineage>
        <taxon>Bacteria</taxon>
        <taxon>Pseudomonadati</taxon>
        <taxon>Pseudomonadota</taxon>
        <taxon>Alphaproteobacteria</taxon>
        <taxon>Sphingomonadales</taxon>
        <taxon>Sphingomonadaceae</taxon>
        <taxon>Novosphingobium</taxon>
    </lineage>
</organism>
<proteinExistence type="predicted"/>
<name>A0ABU8RU97_9SPHN</name>
<dbReference type="EMBL" id="JBBHJZ010000001">
    <property type="protein sequence ID" value="MEJ5976679.1"/>
    <property type="molecule type" value="Genomic_DNA"/>
</dbReference>
<sequence>MSDVIPANDADDDTAFAEGAITLWGNLLTMIGLQLIENGTAREEVLEMLTMLHETNEETVRSPRARASASRHLMSVYRALAEA</sequence>
<dbReference type="Proteomes" id="UP001361239">
    <property type="component" value="Unassembled WGS sequence"/>
</dbReference>
<reference evidence="1 2" key="1">
    <citation type="submission" date="2024-03" db="EMBL/GenBank/DDBJ databases">
        <authorList>
            <person name="Jo J.-H."/>
        </authorList>
    </citation>
    <scope>NUCLEOTIDE SEQUENCE [LARGE SCALE GENOMIC DNA]</scope>
    <source>
        <strain evidence="1 2">PS1R-30</strain>
    </source>
</reference>
<protein>
    <submittedName>
        <fullName evidence="1">Uncharacterized protein</fullName>
    </submittedName>
</protein>
<comment type="caution">
    <text evidence="1">The sequence shown here is derived from an EMBL/GenBank/DDBJ whole genome shotgun (WGS) entry which is preliminary data.</text>
</comment>
<evidence type="ECO:0000313" key="1">
    <source>
        <dbReference type="EMBL" id="MEJ5976679.1"/>
    </source>
</evidence>
<dbReference type="RefSeq" id="WP_339586582.1">
    <property type="nucleotide sequence ID" value="NZ_JBBHJZ010000001.1"/>
</dbReference>